<dbReference type="AlphaFoldDB" id="A0A511D8E7"/>
<feature type="binding site" evidence="15">
    <location>
        <position position="51"/>
    </location>
    <ligand>
        <name>[2Fe-2S] cluster</name>
        <dbReference type="ChEBI" id="CHEBI:190135"/>
    </ligand>
</feature>
<keyword evidence="7 15" id="KW-0408">Iron</keyword>
<dbReference type="GO" id="GO:0009099">
    <property type="term" value="P:L-valine biosynthetic process"/>
    <property type="evidence" value="ECO:0007669"/>
    <property type="project" value="UniProtKB-UniRule"/>
</dbReference>
<evidence type="ECO:0000256" key="15">
    <source>
        <dbReference type="HAMAP-Rule" id="MF_00012"/>
    </source>
</evidence>
<keyword evidence="6 15" id="KW-0460">Magnesium</keyword>
<dbReference type="GO" id="GO:0000287">
    <property type="term" value="F:magnesium ion binding"/>
    <property type="evidence" value="ECO:0007669"/>
    <property type="project" value="UniProtKB-UniRule"/>
</dbReference>
<dbReference type="InterPro" id="IPR056740">
    <property type="entry name" value="ILV_EDD_C"/>
</dbReference>
<feature type="domain" description="Dihydroxy-acid/6-phosphogluconate dehydratase C-terminal" evidence="17">
    <location>
        <begin position="365"/>
        <end position="549"/>
    </location>
</feature>
<dbReference type="UniPathway" id="UPA00049">
    <property type="reaction ID" value="UER00061"/>
</dbReference>
<keyword evidence="3 15" id="KW-0028">Amino-acid biosynthesis</keyword>
<dbReference type="SUPFAM" id="SSF52016">
    <property type="entry name" value="LeuD/IlvD-like"/>
    <property type="match status" value="1"/>
</dbReference>
<dbReference type="Gene3D" id="3.50.30.80">
    <property type="entry name" value="IlvD/EDD C-terminal domain-like"/>
    <property type="match status" value="1"/>
</dbReference>
<dbReference type="FunFam" id="3.50.30.80:FF:000001">
    <property type="entry name" value="Dihydroxy-acid dehydratase"/>
    <property type="match status" value="1"/>
</dbReference>
<reference evidence="18 19" key="1">
    <citation type="submission" date="2019-07" db="EMBL/GenBank/DDBJ databases">
        <title>Whole genome shotgun sequence of Pseudonocardia sulfidoxydans NBRC 16205.</title>
        <authorList>
            <person name="Hosoyama A."/>
            <person name="Uohara A."/>
            <person name="Ohji S."/>
            <person name="Ichikawa N."/>
        </authorList>
    </citation>
    <scope>NUCLEOTIDE SEQUENCE [LARGE SCALE GENOMIC DNA]</scope>
    <source>
        <strain evidence="18 19">NBRC 16205</strain>
    </source>
</reference>
<feature type="binding site" evidence="15">
    <location>
        <position position="83"/>
    </location>
    <ligand>
        <name>Mg(2+)</name>
        <dbReference type="ChEBI" id="CHEBI:18420"/>
    </ligand>
</feature>
<dbReference type="InterPro" id="IPR042096">
    <property type="entry name" value="Dihydro-acid_dehy_C"/>
</dbReference>
<dbReference type="EMBL" id="BJVJ01000001">
    <property type="protein sequence ID" value="GEL21071.1"/>
    <property type="molecule type" value="Genomic_DNA"/>
</dbReference>
<dbReference type="OrthoDB" id="4744252at2"/>
<feature type="active site" description="Proton acceptor" evidence="15">
    <location>
        <position position="472"/>
    </location>
</feature>
<feature type="binding site" evidence="15">
    <location>
        <position position="125"/>
    </location>
    <ligand>
        <name>Mg(2+)</name>
        <dbReference type="ChEBI" id="CHEBI:18420"/>
    </ligand>
</feature>
<dbReference type="RefSeq" id="WP_147101270.1">
    <property type="nucleotide sequence ID" value="NZ_BJVJ01000001.1"/>
</dbReference>
<evidence type="ECO:0000256" key="8">
    <source>
        <dbReference type="ARBA" id="ARBA00023014"/>
    </source>
</evidence>
<evidence type="ECO:0000256" key="12">
    <source>
        <dbReference type="ARBA" id="ARBA00029436"/>
    </source>
</evidence>
<comment type="similarity">
    <text evidence="2 15">Belongs to the IlvD/Edd family.</text>
</comment>
<sequence length="559" mass="56957">MPFTERPSRALYEGPERAAARSYLRNIGFTPDDLRKPVVGVVHSWTGTMPCNLNHRDLAAHACDGLRAIGCTPMEVNTIAISDGITMGTPGMRASLVSRELIADSVELVARGHMFDGIVGIASCDKTVPAMAMGMARVDRPSVLLYGGTILTGRFRGRVVAVHDVFEAVGAHAAGTISDDDLDEIEAAACPGAGACGGQYTANTMAMVMEVLGLSPARVNGIPAVDADKPSAVAAAAALVETAATKDLRPSRLLTRPAFENAVAAVAASGGSTNAVLHLIALAAEVGVPLSLDDIDRISRRTPLLCDLMPGGTYSAADLHAAGGTMLLVARLVEGGLVDGSTMTVTGRTLAEEAAAATETDGQRVVARLAEPFAAEGGLVVLRGNLAPDGAVVKITAHTPRSHTGTARVFDGERAALDAVLGGGVGPGDTVVIRNVGPRGGPGMPEMLQVTSAIVGRGLGETVALVTDGRFSGATRGLMVGHVAPEAAAGGPIGLLRNGDRIVLDADTRTIAVEAELSTRTPPPPAEPEFTSGVFAKYAATVGSAATGATTSPWNGAPV</sequence>
<dbReference type="InterPro" id="IPR004404">
    <property type="entry name" value="DihydroxyA_deHydtase"/>
</dbReference>
<evidence type="ECO:0000256" key="14">
    <source>
        <dbReference type="ARBA" id="ARBA00029490"/>
    </source>
</evidence>
<dbReference type="PANTHER" id="PTHR21000">
    <property type="entry name" value="DIHYDROXY-ACID DEHYDRATASE DAD"/>
    <property type="match status" value="1"/>
</dbReference>
<dbReference type="Pfam" id="PF24877">
    <property type="entry name" value="ILV_EDD_C"/>
    <property type="match status" value="1"/>
</dbReference>
<evidence type="ECO:0000256" key="9">
    <source>
        <dbReference type="ARBA" id="ARBA00023239"/>
    </source>
</evidence>
<comment type="caution">
    <text evidence="15">Lacks conserved residue(s) required for the propagation of feature annotation.</text>
</comment>
<dbReference type="PROSITE" id="PS00887">
    <property type="entry name" value="ILVD_EDD_2"/>
    <property type="match status" value="1"/>
</dbReference>
<keyword evidence="19" id="KW-1185">Reference proteome</keyword>
<evidence type="ECO:0000256" key="13">
    <source>
        <dbReference type="ARBA" id="ARBA00029437"/>
    </source>
</evidence>
<evidence type="ECO:0000256" key="4">
    <source>
        <dbReference type="ARBA" id="ARBA00022714"/>
    </source>
</evidence>
<comment type="cofactor">
    <cofactor evidence="1 15">
        <name>Mg(2+)</name>
        <dbReference type="ChEBI" id="CHEBI:18420"/>
    </cofactor>
</comment>
<comment type="pathway">
    <text evidence="13 15">Amino-acid biosynthesis; L-isoleucine biosynthesis; L-isoleucine from 2-oxobutanoate: step 3/4.</text>
</comment>
<dbReference type="GO" id="GO:0051537">
    <property type="term" value="F:2 iron, 2 sulfur cluster binding"/>
    <property type="evidence" value="ECO:0007669"/>
    <property type="project" value="UniProtKB-UniRule"/>
</dbReference>
<dbReference type="InterPro" id="IPR037237">
    <property type="entry name" value="IlvD/EDD_N"/>
</dbReference>
<gene>
    <name evidence="15 18" type="primary">ilvD</name>
    <name evidence="18" type="ORF">PSU4_00250</name>
</gene>
<evidence type="ECO:0000256" key="1">
    <source>
        <dbReference type="ARBA" id="ARBA00001946"/>
    </source>
</evidence>
<evidence type="ECO:0000256" key="5">
    <source>
        <dbReference type="ARBA" id="ARBA00022723"/>
    </source>
</evidence>
<dbReference type="InterPro" id="IPR020558">
    <property type="entry name" value="DiOHA_6PGluconate_deHydtase_CS"/>
</dbReference>
<dbReference type="EC" id="4.2.1.9" evidence="14 15"/>
<comment type="cofactor">
    <cofactor evidence="15">
        <name>[2Fe-2S] cluster</name>
        <dbReference type="ChEBI" id="CHEBI:190135"/>
    </cofactor>
    <text evidence="15">Binds 1 [2Fe-2S] cluster per subunit. This cluster acts as a Lewis acid cofactor.</text>
</comment>
<comment type="subunit">
    <text evidence="15">Homodimer.</text>
</comment>
<dbReference type="InterPro" id="IPR050165">
    <property type="entry name" value="DHAD_IlvD/Edd"/>
</dbReference>
<dbReference type="HAMAP" id="MF_00012">
    <property type="entry name" value="IlvD"/>
    <property type="match status" value="1"/>
</dbReference>
<comment type="caution">
    <text evidence="18">The sequence shown here is derived from an EMBL/GenBank/DDBJ whole genome shotgun (WGS) entry which is preliminary data.</text>
</comment>
<protein>
    <recommendedName>
        <fullName evidence="14 15">Dihydroxy-acid dehydratase</fullName>
        <shortName evidence="15">DAD</shortName>
        <ecNumber evidence="14 15">4.2.1.9</ecNumber>
    </recommendedName>
</protein>
<dbReference type="Proteomes" id="UP000321685">
    <property type="component" value="Unassembled WGS sequence"/>
</dbReference>
<dbReference type="GO" id="GO:0004160">
    <property type="term" value="F:dihydroxy-acid dehydratase activity"/>
    <property type="evidence" value="ECO:0007669"/>
    <property type="project" value="UniProtKB-UniRule"/>
</dbReference>
<dbReference type="PANTHER" id="PTHR21000:SF5">
    <property type="entry name" value="DIHYDROXY-ACID DEHYDRATASE, MITOCHONDRIAL"/>
    <property type="match status" value="1"/>
</dbReference>
<accession>A0A511D8E7</accession>
<dbReference type="Pfam" id="PF00920">
    <property type="entry name" value="ILVD_EDD_N"/>
    <property type="match status" value="1"/>
</dbReference>
<dbReference type="GO" id="GO:0009097">
    <property type="term" value="P:isoleucine biosynthetic process"/>
    <property type="evidence" value="ECO:0007669"/>
    <property type="project" value="UniProtKB-UniRule"/>
</dbReference>
<feature type="binding site" description="via carbamate group" evidence="15">
    <location>
        <position position="126"/>
    </location>
    <ligand>
        <name>Mg(2+)</name>
        <dbReference type="ChEBI" id="CHEBI:18420"/>
    </ligand>
</feature>
<feature type="domain" description="Dihydroxy-acid/6-phosphogluconate dehydratase N-terminal" evidence="16">
    <location>
        <begin position="36"/>
        <end position="352"/>
    </location>
</feature>
<proteinExistence type="inferred from homology"/>
<dbReference type="UniPathway" id="UPA00047">
    <property type="reaction ID" value="UER00057"/>
</dbReference>
<comment type="pathway">
    <text evidence="12 15">Amino-acid biosynthesis; L-valine biosynthesis; L-valine from pyruvate: step 3/4.</text>
</comment>
<keyword evidence="8 15" id="KW-0411">Iron-sulfur</keyword>
<keyword evidence="10 15" id="KW-0100">Branched-chain amino acid biosynthesis</keyword>
<dbReference type="InterPro" id="IPR000581">
    <property type="entry name" value="ILV_EDD_N"/>
</dbReference>
<evidence type="ECO:0000259" key="16">
    <source>
        <dbReference type="Pfam" id="PF00920"/>
    </source>
</evidence>
<keyword evidence="9 15" id="KW-0456">Lyase</keyword>
<organism evidence="18 19">
    <name type="scientific">Pseudonocardia sulfidoxydans NBRC 16205</name>
    <dbReference type="NCBI Taxonomy" id="1223511"/>
    <lineage>
        <taxon>Bacteria</taxon>
        <taxon>Bacillati</taxon>
        <taxon>Actinomycetota</taxon>
        <taxon>Actinomycetes</taxon>
        <taxon>Pseudonocardiales</taxon>
        <taxon>Pseudonocardiaceae</taxon>
        <taxon>Pseudonocardia</taxon>
    </lineage>
</organism>
<dbReference type="SUPFAM" id="SSF143975">
    <property type="entry name" value="IlvD/EDD N-terminal domain-like"/>
    <property type="match status" value="1"/>
</dbReference>
<feature type="binding site" evidence="15">
    <location>
        <position position="446"/>
    </location>
    <ligand>
        <name>Mg(2+)</name>
        <dbReference type="ChEBI" id="CHEBI:18420"/>
    </ligand>
</feature>
<evidence type="ECO:0000256" key="7">
    <source>
        <dbReference type="ARBA" id="ARBA00023004"/>
    </source>
</evidence>
<comment type="catalytic activity">
    <reaction evidence="15">
        <text>(2R,3R)-2,3-dihydroxy-3-methylpentanoate = (S)-3-methyl-2-oxopentanoate + H2O</text>
        <dbReference type="Rhea" id="RHEA:27694"/>
        <dbReference type="ChEBI" id="CHEBI:15377"/>
        <dbReference type="ChEBI" id="CHEBI:35146"/>
        <dbReference type="ChEBI" id="CHEBI:49258"/>
        <dbReference type="EC" id="4.2.1.9"/>
    </reaction>
</comment>
<keyword evidence="5 15" id="KW-0479">Metal-binding</keyword>
<feature type="modified residue" description="N6-carboxylysine" evidence="15">
    <location>
        <position position="126"/>
    </location>
</feature>
<evidence type="ECO:0000256" key="11">
    <source>
        <dbReference type="ARBA" id="ARBA00029304"/>
    </source>
</evidence>
<evidence type="ECO:0000256" key="10">
    <source>
        <dbReference type="ARBA" id="ARBA00023304"/>
    </source>
</evidence>
<evidence type="ECO:0000313" key="19">
    <source>
        <dbReference type="Proteomes" id="UP000321685"/>
    </source>
</evidence>
<evidence type="ECO:0000256" key="2">
    <source>
        <dbReference type="ARBA" id="ARBA00006486"/>
    </source>
</evidence>
<comment type="function">
    <text evidence="15">Functions in the biosynthesis of branched-chain amino acids. Catalyzes the dehydration of (2R,3R)-2,3-dihydroxy-3-methylpentanoate (2,3-dihydroxy-3-methylvalerate) into 2-oxo-3-methylpentanoate (2-oxo-3-methylvalerate) and of (2R)-2,3-dihydroxy-3-methylbutanoate (2,3-dihydroxyisovalerate) into 2-oxo-3-methylbutanoate (2-oxoisovalerate), the penultimate precursor to L-isoleucine and L-valine, respectively.</text>
</comment>
<dbReference type="NCBIfam" id="NF002068">
    <property type="entry name" value="PRK00911.1"/>
    <property type="match status" value="1"/>
</dbReference>
<name>A0A511D8E7_9PSEU</name>
<evidence type="ECO:0000259" key="17">
    <source>
        <dbReference type="Pfam" id="PF24877"/>
    </source>
</evidence>
<evidence type="ECO:0000256" key="3">
    <source>
        <dbReference type="ARBA" id="ARBA00022605"/>
    </source>
</evidence>
<evidence type="ECO:0000256" key="6">
    <source>
        <dbReference type="ARBA" id="ARBA00022842"/>
    </source>
</evidence>
<keyword evidence="4 15" id="KW-0001">2Fe-2S</keyword>
<evidence type="ECO:0000313" key="18">
    <source>
        <dbReference type="EMBL" id="GEL21071.1"/>
    </source>
</evidence>
<comment type="catalytic activity">
    <reaction evidence="11">
        <text>(2R)-2,3-dihydroxy-3-methylbutanoate = 3-methyl-2-oxobutanoate + H2O</text>
        <dbReference type="Rhea" id="RHEA:24809"/>
        <dbReference type="ChEBI" id="CHEBI:11851"/>
        <dbReference type="ChEBI" id="CHEBI:15377"/>
        <dbReference type="ChEBI" id="CHEBI:49072"/>
        <dbReference type="EC" id="4.2.1.9"/>
    </reaction>
    <physiologicalReaction direction="left-to-right" evidence="11">
        <dbReference type="Rhea" id="RHEA:24810"/>
    </physiologicalReaction>
</comment>
<dbReference type="PROSITE" id="PS00886">
    <property type="entry name" value="ILVD_EDD_1"/>
    <property type="match status" value="1"/>
</dbReference>